<dbReference type="GO" id="GO:0003677">
    <property type="term" value="F:DNA binding"/>
    <property type="evidence" value="ECO:0007669"/>
    <property type="project" value="UniProtKB-KW"/>
</dbReference>
<dbReference type="EMBL" id="JAVIJP010000006">
    <property type="protein sequence ID" value="KAL3651458.1"/>
    <property type="molecule type" value="Genomic_DNA"/>
</dbReference>
<comment type="caution">
    <text evidence="7">The sequence shown here is derived from an EMBL/GenBank/DDBJ whole genome shotgun (WGS) entry which is preliminary data.</text>
</comment>
<organism evidence="7 8">
    <name type="scientific">Castilleja foliolosa</name>
    <dbReference type="NCBI Taxonomy" id="1961234"/>
    <lineage>
        <taxon>Eukaryota</taxon>
        <taxon>Viridiplantae</taxon>
        <taxon>Streptophyta</taxon>
        <taxon>Embryophyta</taxon>
        <taxon>Tracheophyta</taxon>
        <taxon>Spermatophyta</taxon>
        <taxon>Magnoliopsida</taxon>
        <taxon>eudicotyledons</taxon>
        <taxon>Gunneridae</taxon>
        <taxon>Pentapetalae</taxon>
        <taxon>asterids</taxon>
        <taxon>lamiids</taxon>
        <taxon>Lamiales</taxon>
        <taxon>Orobanchaceae</taxon>
        <taxon>Pedicularideae</taxon>
        <taxon>Castillejinae</taxon>
        <taxon>Castilleja</taxon>
    </lineage>
</organism>
<keyword evidence="8" id="KW-1185">Reference proteome</keyword>
<evidence type="ECO:0000313" key="7">
    <source>
        <dbReference type="EMBL" id="KAL3651458.1"/>
    </source>
</evidence>
<keyword evidence="5" id="KW-0539">Nucleus</keyword>
<dbReference type="InterPro" id="IPR050142">
    <property type="entry name" value="MADS-box/MEF2_TF"/>
</dbReference>
<evidence type="ECO:0000259" key="6">
    <source>
        <dbReference type="PROSITE" id="PS50066"/>
    </source>
</evidence>
<reference evidence="8" key="1">
    <citation type="journal article" date="2024" name="IScience">
        <title>Strigolactones Initiate the Formation of Haustorium-like Structures in Castilleja.</title>
        <authorList>
            <person name="Buerger M."/>
            <person name="Peterson D."/>
            <person name="Chory J."/>
        </authorList>
    </citation>
    <scope>NUCLEOTIDE SEQUENCE [LARGE SCALE GENOMIC DNA]</scope>
</reference>
<dbReference type="CDD" id="cd00266">
    <property type="entry name" value="MADS_SRF_like"/>
    <property type="match status" value="1"/>
</dbReference>
<accession>A0ABD3EAI7</accession>
<dbReference type="PANTHER" id="PTHR48019">
    <property type="entry name" value="SERUM RESPONSE FACTOR HOMOLOG"/>
    <property type="match status" value="1"/>
</dbReference>
<dbReference type="SMART" id="SM00432">
    <property type="entry name" value="MADS"/>
    <property type="match status" value="1"/>
</dbReference>
<dbReference type="PRINTS" id="PR00404">
    <property type="entry name" value="MADSDOMAIN"/>
</dbReference>
<evidence type="ECO:0000256" key="3">
    <source>
        <dbReference type="ARBA" id="ARBA00023125"/>
    </source>
</evidence>
<keyword evidence="2" id="KW-0805">Transcription regulation</keyword>
<dbReference type="InterPro" id="IPR002100">
    <property type="entry name" value="TF_MADSbox"/>
</dbReference>
<dbReference type="Gene3D" id="3.40.1810.10">
    <property type="entry name" value="Transcription factor, MADS-box"/>
    <property type="match status" value="1"/>
</dbReference>
<proteinExistence type="predicted"/>
<dbReference type="GO" id="GO:0005634">
    <property type="term" value="C:nucleus"/>
    <property type="evidence" value="ECO:0007669"/>
    <property type="project" value="UniProtKB-SubCell"/>
</dbReference>
<keyword evidence="3" id="KW-0238">DNA-binding</keyword>
<evidence type="ECO:0000256" key="4">
    <source>
        <dbReference type="ARBA" id="ARBA00023163"/>
    </source>
</evidence>
<dbReference type="InterPro" id="IPR036879">
    <property type="entry name" value="TF_MADSbox_sf"/>
</dbReference>
<evidence type="ECO:0000313" key="8">
    <source>
        <dbReference type="Proteomes" id="UP001632038"/>
    </source>
</evidence>
<dbReference type="PROSITE" id="PS50066">
    <property type="entry name" value="MADS_BOX_2"/>
    <property type="match status" value="1"/>
</dbReference>
<dbReference type="Proteomes" id="UP001632038">
    <property type="component" value="Unassembled WGS sequence"/>
</dbReference>
<evidence type="ECO:0000256" key="2">
    <source>
        <dbReference type="ARBA" id="ARBA00023015"/>
    </source>
</evidence>
<dbReference type="InterPro" id="IPR033897">
    <property type="entry name" value="SRF-like_MADS-box"/>
</dbReference>
<evidence type="ECO:0000256" key="5">
    <source>
        <dbReference type="ARBA" id="ARBA00023242"/>
    </source>
</evidence>
<dbReference type="Pfam" id="PF00319">
    <property type="entry name" value="SRF-TF"/>
    <property type="match status" value="1"/>
</dbReference>
<feature type="domain" description="MADS-box" evidence="6">
    <location>
        <begin position="1"/>
        <end position="48"/>
    </location>
</feature>
<dbReference type="SUPFAM" id="SSF55455">
    <property type="entry name" value="SRF-like"/>
    <property type="match status" value="1"/>
</dbReference>
<name>A0ABD3EAI7_9LAMI</name>
<gene>
    <name evidence="7" type="ORF">CASFOL_004460</name>
</gene>
<keyword evidence="4" id="KW-0804">Transcription</keyword>
<evidence type="ECO:0000256" key="1">
    <source>
        <dbReference type="ARBA" id="ARBA00004123"/>
    </source>
</evidence>
<sequence>MKRKMKMEFIEDKKSRNLAFKRRKEGLIKKIKELTTLCDVDGCMIIYSPDHDAPDIVWPPNNPGQALRMIDLYRAKNVKDCVFNKKQSDDEELLKKKKTKKELVIALQKKAQLVRSRIDELREKEFMLFDAIDLDQFVVDLDGLMHNSSSMCQDSSTAVMMPLETLGLDGSSMYQDSSTAEMMLMPMDDNVNNRGFDGVGINDVGPTFGLDDELNSIFCNDNEVDYWACAGTLAPMTWQSDDVMLTPATSMQFDQFGGDEYQIQGFDDISLFDHDYWEL</sequence>
<protein>
    <recommendedName>
        <fullName evidence="6">MADS-box domain-containing protein</fullName>
    </recommendedName>
</protein>
<dbReference type="AlphaFoldDB" id="A0ABD3EAI7"/>
<comment type="subcellular location">
    <subcellularLocation>
        <location evidence="1">Nucleus</location>
    </subcellularLocation>
</comment>